<dbReference type="EMBL" id="JAKLTY010000052">
    <property type="protein sequence ID" value="MCG2632919.1"/>
    <property type="molecule type" value="Genomic_DNA"/>
</dbReference>
<accession>A0A9X1RLN6</accession>
<dbReference type="RefSeq" id="WP_237874176.1">
    <property type="nucleotide sequence ID" value="NZ_JAKLTY010000052.1"/>
</dbReference>
<dbReference type="InterPro" id="IPR014710">
    <property type="entry name" value="RmlC-like_jellyroll"/>
</dbReference>
<proteinExistence type="predicted"/>
<dbReference type="SUPFAM" id="SSF51206">
    <property type="entry name" value="cAMP-binding domain-like"/>
    <property type="match status" value="1"/>
</dbReference>
<dbReference type="InterPro" id="IPR018490">
    <property type="entry name" value="cNMP-bd_dom_sf"/>
</dbReference>
<dbReference type="CDD" id="cd00038">
    <property type="entry name" value="CAP_ED"/>
    <property type="match status" value="1"/>
</dbReference>
<dbReference type="AlphaFoldDB" id="A0A9X1RLN6"/>
<dbReference type="Proteomes" id="UP001139012">
    <property type="component" value="Unassembled WGS sequence"/>
</dbReference>
<gene>
    <name evidence="3" type="ORF">L6637_39950</name>
    <name evidence="2" type="ORF">L6654_40755</name>
</gene>
<evidence type="ECO:0000259" key="1">
    <source>
        <dbReference type="PROSITE" id="PS50042"/>
    </source>
</evidence>
<dbReference type="EMBL" id="JAKLUA010000032">
    <property type="protein sequence ID" value="MCG2673091.1"/>
    <property type="molecule type" value="Genomic_DNA"/>
</dbReference>
<evidence type="ECO:0000313" key="5">
    <source>
        <dbReference type="Proteomes" id="UP001139054"/>
    </source>
</evidence>
<dbReference type="InterPro" id="IPR050397">
    <property type="entry name" value="Env_Response_Regulators"/>
</dbReference>
<dbReference type="Pfam" id="PF00027">
    <property type="entry name" value="cNMP_binding"/>
    <property type="match status" value="1"/>
</dbReference>
<comment type="caution">
    <text evidence="2">The sequence shown here is derived from an EMBL/GenBank/DDBJ whole genome shotgun (WGS) entry which is preliminary data.</text>
</comment>
<protein>
    <submittedName>
        <fullName evidence="2">Crp/Fnr family transcriptional regulator</fullName>
    </submittedName>
</protein>
<organism evidence="2 5">
    <name type="scientific">Bradyrhizobium zhengyangense</name>
    <dbReference type="NCBI Taxonomy" id="2911009"/>
    <lineage>
        <taxon>Bacteria</taxon>
        <taxon>Pseudomonadati</taxon>
        <taxon>Pseudomonadota</taxon>
        <taxon>Alphaproteobacteria</taxon>
        <taxon>Hyphomicrobiales</taxon>
        <taxon>Nitrobacteraceae</taxon>
        <taxon>Bradyrhizobium</taxon>
    </lineage>
</organism>
<dbReference type="Gene3D" id="2.60.120.10">
    <property type="entry name" value="Jelly Rolls"/>
    <property type="match status" value="1"/>
</dbReference>
<dbReference type="PANTHER" id="PTHR24567:SF74">
    <property type="entry name" value="HTH-TYPE TRANSCRIPTIONAL REGULATOR ARCR"/>
    <property type="match status" value="1"/>
</dbReference>
<reference evidence="2" key="1">
    <citation type="submission" date="2022-01" db="EMBL/GenBank/DDBJ databases">
        <title>Genome sequnece data of strain Bradyrhizobium sp. nov.</title>
        <authorList>
            <person name="Zhang J."/>
        </authorList>
    </citation>
    <scope>NUCLEOTIDE SEQUENCE</scope>
    <source>
        <strain evidence="3">WYCCWR 12774</strain>
        <strain evidence="2">WYCCWR 13023</strain>
    </source>
</reference>
<dbReference type="Proteomes" id="UP001139054">
    <property type="component" value="Unassembled WGS sequence"/>
</dbReference>
<evidence type="ECO:0000313" key="4">
    <source>
        <dbReference type="Proteomes" id="UP001139012"/>
    </source>
</evidence>
<sequence>MEDSPVKASCHSGRFKNMIAIMFSDLAPLLNGLDRRQLGFQPGETVFRQGDPVRYIFIVTGGAIDLVRHQASGASLVLQHAGPGTMLAEASIDSPTYHCAAVAVSSSTAWAVSKREFLTRLAQNPTLALALIRHFAHELQNARFHAEILSMKTVAERLDAWIAWRGALPSKGQWVRLAAELGVSPESLYREIAKRN</sequence>
<dbReference type="PANTHER" id="PTHR24567">
    <property type="entry name" value="CRP FAMILY TRANSCRIPTIONAL REGULATORY PROTEIN"/>
    <property type="match status" value="1"/>
</dbReference>
<evidence type="ECO:0000313" key="3">
    <source>
        <dbReference type="EMBL" id="MCG2673091.1"/>
    </source>
</evidence>
<feature type="domain" description="Cyclic nucleotide-binding" evidence="1">
    <location>
        <begin position="29"/>
        <end position="138"/>
    </location>
</feature>
<dbReference type="PROSITE" id="PS50042">
    <property type="entry name" value="CNMP_BINDING_3"/>
    <property type="match status" value="1"/>
</dbReference>
<dbReference type="InterPro" id="IPR000595">
    <property type="entry name" value="cNMP-bd_dom"/>
</dbReference>
<keyword evidence="4" id="KW-1185">Reference proteome</keyword>
<dbReference type="SMART" id="SM00100">
    <property type="entry name" value="cNMP"/>
    <property type="match status" value="1"/>
</dbReference>
<dbReference type="GO" id="GO:0003700">
    <property type="term" value="F:DNA-binding transcription factor activity"/>
    <property type="evidence" value="ECO:0007669"/>
    <property type="project" value="TreeGrafter"/>
</dbReference>
<dbReference type="GO" id="GO:0005829">
    <property type="term" value="C:cytosol"/>
    <property type="evidence" value="ECO:0007669"/>
    <property type="project" value="TreeGrafter"/>
</dbReference>
<name>A0A9X1RLN6_9BRAD</name>
<evidence type="ECO:0000313" key="2">
    <source>
        <dbReference type="EMBL" id="MCG2632919.1"/>
    </source>
</evidence>